<organism evidence="3 4">
    <name type="scientific">Bacteroides graminisolvens</name>
    <dbReference type="NCBI Taxonomy" id="477666"/>
    <lineage>
        <taxon>Bacteria</taxon>
        <taxon>Pseudomonadati</taxon>
        <taxon>Bacteroidota</taxon>
        <taxon>Bacteroidia</taxon>
        <taxon>Bacteroidales</taxon>
        <taxon>Bacteroidaceae</taxon>
        <taxon>Bacteroides</taxon>
    </lineage>
</organism>
<gene>
    <name evidence="3" type="ORF">DHW31_02950</name>
</gene>
<keyword evidence="1" id="KW-0175">Coiled coil</keyword>
<dbReference type="AlphaFoldDB" id="A0A3D2SBU2"/>
<evidence type="ECO:0000259" key="2">
    <source>
        <dbReference type="Pfam" id="PF20155"/>
    </source>
</evidence>
<evidence type="ECO:0000313" key="3">
    <source>
        <dbReference type="EMBL" id="HCK23732.1"/>
    </source>
</evidence>
<feature type="domain" description="Tape measure protein N-terminal" evidence="2">
    <location>
        <begin position="200"/>
        <end position="384"/>
    </location>
</feature>
<feature type="coiled-coil region" evidence="1">
    <location>
        <begin position="15"/>
        <end position="61"/>
    </location>
</feature>
<dbReference type="EMBL" id="DPVG01000104">
    <property type="protein sequence ID" value="HCK23732.1"/>
    <property type="molecule type" value="Genomic_DNA"/>
</dbReference>
<protein>
    <submittedName>
        <fullName evidence="3">Phage tail tape measure protein</fullName>
    </submittedName>
</protein>
<dbReference type="Pfam" id="PF20155">
    <property type="entry name" value="TMP_3"/>
    <property type="match status" value="1"/>
</dbReference>
<dbReference type="NCBIfam" id="TIGR02675">
    <property type="entry name" value="tape_meas_nterm"/>
    <property type="match status" value="1"/>
</dbReference>
<evidence type="ECO:0000313" key="4">
    <source>
        <dbReference type="Proteomes" id="UP000263098"/>
    </source>
</evidence>
<evidence type="ECO:0000256" key="1">
    <source>
        <dbReference type="SAM" id="Coils"/>
    </source>
</evidence>
<feature type="non-terminal residue" evidence="3">
    <location>
        <position position="477"/>
    </location>
</feature>
<sequence>MPKLYFRVESDWEKVLRLREEIVKLESQLKSMDANKAPAAVATLNRQINEAQSQLKGMVSEAAKTAVVMDGDFKSKIYKGSQAVNDFTQKIINQKAVVKDVEADVRRLTDAYRSVRMNPLKAGNALGELNAAKRALNEERSALFDLTQQQANARLSVRKLKDEYALYSTQVKDSTSSIFSLGKALGIIGGVATLKQLGSKILDVRSQFRSAEVSLETMVGEEQAKKLLSKNKQYAKISPLEFMDIQSSTEMMIGFNIEAEKVPRYIEAIGDISRGNSQKFQSLSLAFSQMSAAGKLMGQDLNQMINAGFNPLQFIAEKTGKTIAQLKDEMSKGAVSAEMVQQAFIDATSAGGKFYGMSQKQSEEVAGQMSILSDTISNKLNEIGESNEGLIKAGIKGATALVNNYEEIGKAITILITTYGTYKTALVLSTLLEEGGSKALWGKIAATKAATVAQATYNKVLLMNPYVAVTAGVVALG</sequence>
<name>A0A3D2SBU2_9BACE</name>
<dbReference type="InterPro" id="IPR013491">
    <property type="entry name" value="Tape_meas_N"/>
</dbReference>
<proteinExistence type="predicted"/>
<comment type="caution">
    <text evidence="3">The sequence shown here is derived from an EMBL/GenBank/DDBJ whole genome shotgun (WGS) entry which is preliminary data.</text>
</comment>
<reference evidence="3 4" key="1">
    <citation type="journal article" date="2018" name="Nat. Biotechnol.">
        <title>A standardized bacterial taxonomy based on genome phylogeny substantially revises the tree of life.</title>
        <authorList>
            <person name="Parks D.H."/>
            <person name="Chuvochina M."/>
            <person name="Waite D.W."/>
            <person name="Rinke C."/>
            <person name="Skarshewski A."/>
            <person name="Chaumeil P.A."/>
            <person name="Hugenholtz P."/>
        </authorList>
    </citation>
    <scope>NUCLEOTIDE SEQUENCE [LARGE SCALE GENOMIC DNA]</scope>
    <source>
        <strain evidence="3">UBA9667</strain>
    </source>
</reference>
<accession>A0A3D2SBU2</accession>
<dbReference type="Proteomes" id="UP000263098">
    <property type="component" value="Unassembled WGS sequence"/>
</dbReference>